<keyword evidence="4" id="KW-0808">Transferase</keyword>
<proteinExistence type="predicted"/>
<dbReference type="InterPro" id="IPR014777">
    <property type="entry name" value="4pyrrole_Mease_sub1"/>
</dbReference>
<organism evidence="7 8">
    <name type="scientific">Paenibacillus selenitireducens</name>
    <dbReference type="NCBI Taxonomy" id="1324314"/>
    <lineage>
        <taxon>Bacteria</taxon>
        <taxon>Bacillati</taxon>
        <taxon>Bacillota</taxon>
        <taxon>Bacilli</taxon>
        <taxon>Bacillales</taxon>
        <taxon>Paenibacillaceae</taxon>
        <taxon>Paenibacillus</taxon>
    </lineage>
</organism>
<evidence type="ECO:0000313" key="7">
    <source>
        <dbReference type="EMBL" id="OPA77711.1"/>
    </source>
</evidence>
<evidence type="ECO:0000256" key="1">
    <source>
        <dbReference type="ARBA" id="ARBA00004953"/>
    </source>
</evidence>
<dbReference type="AlphaFoldDB" id="A0A1T2XCV2"/>
<comment type="pathway">
    <text evidence="1">Cofactor biosynthesis; adenosylcobalamin biosynthesis.</text>
</comment>
<evidence type="ECO:0000256" key="5">
    <source>
        <dbReference type="ARBA" id="ARBA00022691"/>
    </source>
</evidence>
<dbReference type="Proteomes" id="UP000190188">
    <property type="component" value="Unassembled WGS sequence"/>
</dbReference>
<dbReference type="NCBIfam" id="TIGR02469">
    <property type="entry name" value="CbiT"/>
    <property type="match status" value="1"/>
</dbReference>
<keyword evidence="8" id="KW-1185">Reference proteome</keyword>
<reference evidence="7 8" key="1">
    <citation type="submission" date="2017-01" db="EMBL/GenBank/DDBJ databases">
        <title>Genome analysis of Paenibacillus selenitrireducens ES3-24.</title>
        <authorList>
            <person name="Xu D."/>
            <person name="Yao R."/>
            <person name="Zheng S."/>
        </authorList>
    </citation>
    <scope>NUCLEOTIDE SEQUENCE [LARGE SCALE GENOMIC DNA]</scope>
    <source>
        <strain evidence="7 8">ES3-24</strain>
    </source>
</reference>
<dbReference type="InterPro" id="IPR000878">
    <property type="entry name" value="4pyrrol_Mease"/>
</dbReference>
<dbReference type="SUPFAM" id="SSF53335">
    <property type="entry name" value="S-adenosyl-L-methionine-dependent methyltransferases"/>
    <property type="match status" value="1"/>
</dbReference>
<dbReference type="NCBIfam" id="TIGR02467">
    <property type="entry name" value="CbiE"/>
    <property type="match status" value="1"/>
</dbReference>
<dbReference type="RefSeq" id="WP_198957471.1">
    <property type="nucleotide sequence ID" value="NZ_MSZX01000005.1"/>
</dbReference>
<evidence type="ECO:0000256" key="4">
    <source>
        <dbReference type="ARBA" id="ARBA00022679"/>
    </source>
</evidence>
<dbReference type="STRING" id="1324314.BVG16_14830"/>
<dbReference type="GO" id="GO:0032259">
    <property type="term" value="P:methylation"/>
    <property type="evidence" value="ECO:0007669"/>
    <property type="project" value="UniProtKB-KW"/>
</dbReference>
<dbReference type="Pfam" id="PF00590">
    <property type="entry name" value="TP_methylase"/>
    <property type="match status" value="1"/>
</dbReference>
<keyword evidence="3" id="KW-0489">Methyltransferase</keyword>
<dbReference type="GO" id="GO:0009236">
    <property type="term" value="P:cobalamin biosynthetic process"/>
    <property type="evidence" value="ECO:0007669"/>
    <property type="project" value="UniProtKB-UniPathway"/>
</dbReference>
<dbReference type="PANTHER" id="PTHR43182:SF1">
    <property type="entry name" value="COBALT-PRECORRIN-7 C(5)-METHYLTRANSFERASE"/>
    <property type="match status" value="1"/>
</dbReference>
<accession>A0A1T2XCV2</accession>
<evidence type="ECO:0000259" key="6">
    <source>
        <dbReference type="Pfam" id="PF00590"/>
    </source>
</evidence>
<dbReference type="InterPro" id="IPR014008">
    <property type="entry name" value="Cbl_synth_MTase_CbiT"/>
</dbReference>
<dbReference type="Gene3D" id="3.40.50.150">
    <property type="entry name" value="Vaccinia Virus protein VP39"/>
    <property type="match status" value="1"/>
</dbReference>
<protein>
    <submittedName>
        <fullName evidence="7">Cobalamin biosynthesis protein CbiE</fullName>
    </submittedName>
</protein>
<dbReference type="InterPro" id="IPR006365">
    <property type="entry name" value="Cbl_synth_CobL"/>
</dbReference>
<keyword evidence="5" id="KW-0949">S-adenosyl-L-methionine</keyword>
<dbReference type="PANTHER" id="PTHR43182">
    <property type="entry name" value="COBALT-PRECORRIN-6B C(15)-METHYLTRANSFERASE (DECARBOXYLATING)"/>
    <property type="match status" value="1"/>
</dbReference>
<dbReference type="InterPro" id="IPR029063">
    <property type="entry name" value="SAM-dependent_MTases_sf"/>
</dbReference>
<dbReference type="Gene3D" id="3.40.1010.10">
    <property type="entry name" value="Cobalt-precorrin-4 Transmethylase, Domain 1"/>
    <property type="match status" value="1"/>
</dbReference>
<dbReference type="InterPro" id="IPR050714">
    <property type="entry name" value="Cobalamin_biosynth_MTase"/>
</dbReference>
<dbReference type="EMBL" id="MSZX01000005">
    <property type="protein sequence ID" value="OPA77711.1"/>
    <property type="molecule type" value="Genomic_DNA"/>
</dbReference>
<evidence type="ECO:0000256" key="2">
    <source>
        <dbReference type="ARBA" id="ARBA00022573"/>
    </source>
</evidence>
<comment type="caution">
    <text evidence="7">The sequence shown here is derived from an EMBL/GenBank/DDBJ whole genome shotgun (WGS) entry which is preliminary data.</text>
</comment>
<dbReference type="CDD" id="cd11644">
    <property type="entry name" value="Precorrin-6Y-MT"/>
    <property type="match status" value="1"/>
</dbReference>
<dbReference type="InterPro" id="IPR035996">
    <property type="entry name" value="4pyrrol_Methylase_sf"/>
</dbReference>
<dbReference type="InterPro" id="IPR012818">
    <property type="entry name" value="CbiE"/>
</dbReference>
<evidence type="ECO:0000313" key="8">
    <source>
        <dbReference type="Proteomes" id="UP000190188"/>
    </source>
</evidence>
<dbReference type="PIRSF" id="PIRSF036428">
    <property type="entry name" value="CobL"/>
    <property type="match status" value="1"/>
</dbReference>
<dbReference type="Gene3D" id="3.30.950.10">
    <property type="entry name" value="Methyltransferase, Cobalt-precorrin-4 Transmethylase, Domain 2"/>
    <property type="match status" value="1"/>
</dbReference>
<evidence type="ECO:0000256" key="3">
    <source>
        <dbReference type="ARBA" id="ARBA00022603"/>
    </source>
</evidence>
<sequence>MSLSVKMIGIGDDGRESLFPPYVEFIQNSDFLVGGERQLAFFPSYTGEKIVIKGSLKALFEQLRQLSGRVVLLASGDPFFYGIGSYALKQLDVAVEVYPNISSVQLAFARMGEAWQDAFFTSIHGRTIKGLAQRIDGREKIAILTDEVNSPNAIAKYLLEFGMMEYRVFVAEHLGGPQERTGWYSLDEMAEGLFGSLNIVILKKQHDGPNRQGLGIEDEEFAQRKPDKGLITKKEVRILSIANLKLQEDSVVWDIGTCTGSVAIECGRLARMGQIFAIEKNEADLENCKQNMMKFRVDLTAVHGKAPAGIEDFADPDAVFIGGSGGELRELLHVCCTRLRPNGRIVLNAVTIENLYDAKKAFEAEGFDVEITLVQISRSKPILTMTRFEGLNPVYIITAKRQVIEGKGEMADE</sequence>
<dbReference type="GO" id="GO:0008276">
    <property type="term" value="F:protein methyltransferase activity"/>
    <property type="evidence" value="ECO:0007669"/>
    <property type="project" value="InterPro"/>
</dbReference>
<keyword evidence="2" id="KW-0169">Cobalamin biosynthesis</keyword>
<dbReference type="SUPFAM" id="SSF53790">
    <property type="entry name" value="Tetrapyrrole methylase"/>
    <property type="match status" value="1"/>
</dbReference>
<name>A0A1T2XCV2_9BACL</name>
<feature type="domain" description="Tetrapyrrole methylase" evidence="6">
    <location>
        <begin position="7"/>
        <end position="182"/>
    </location>
</feature>
<dbReference type="InterPro" id="IPR014776">
    <property type="entry name" value="4pyrrole_Mease_sub2"/>
</dbReference>
<dbReference type="UniPathway" id="UPA00148"/>
<gene>
    <name evidence="7" type="ORF">BVG16_14830</name>
</gene>